<keyword evidence="1" id="KW-0472">Membrane</keyword>
<keyword evidence="1" id="KW-0812">Transmembrane</keyword>
<evidence type="ECO:0000313" key="3">
    <source>
        <dbReference type="EMBL" id="CAF4882566.1"/>
    </source>
</evidence>
<dbReference type="InterPro" id="IPR012337">
    <property type="entry name" value="RNaseH-like_sf"/>
</dbReference>
<keyword evidence="1" id="KW-1133">Transmembrane helix</keyword>
<feature type="transmembrane region" description="Helical" evidence="1">
    <location>
        <begin position="941"/>
        <end position="961"/>
    </location>
</feature>
<dbReference type="InterPro" id="IPR036397">
    <property type="entry name" value="RNaseH_sf"/>
</dbReference>
<proteinExistence type="predicted"/>
<dbReference type="InterPro" id="IPR040676">
    <property type="entry name" value="DUF5641"/>
</dbReference>
<reference evidence="3" key="1">
    <citation type="submission" date="2021-02" db="EMBL/GenBank/DDBJ databases">
        <authorList>
            <person name="Steward A R."/>
        </authorList>
    </citation>
    <scope>NUCLEOTIDE SEQUENCE</scope>
</reference>
<dbReference type="PANTHER" id="PTHR47331:SF4">
    <property type="entry name" value="PEPTIDASE S1 DOMAIN-CONTAINING PROTEIN"/>
    <property type="match status" value="1"/>
</dbReference>
<dbReference type="GO" id="GO:0015074">
    <property type="term" value="P:DNA integration"/>
    <property type="evidence" value="ECO:0007669"/>
    <property type="project" value="InterPro"/>
</dbReference>
<dbReference type="Gene3D" id="1.10.340.70">
    <property type="match status" value="1"/>
</dbReference>
<dbReference type="InterPro" id="IPR008042">
    <property type="entry name" value="Retrotrans_Pao"/>
</dbReference>
<organism evidence="3 4">
    <name type="scientific">Pieris macdunnoughi</name>
    <dbReference type="NCBI Taxonomy" id="345717"/>
    <lineage>
        <taxon>Eukaryota</taxon>
        <taxon>Metazoa</taxon>
        <taxon>Ecdysozoa</taxon>
        <taxon>Arthropoda</taxon>
        <taxon>Hexapoda</taxon>
        <taxon>Insecta</taxon>
        <taxon>Pterygota</taxon>
        <taxon>Neoptera</taxon>
        <taxon>Endopterygota</taxon>
        <taxon>Lepidoptera</taxon>
        <taxon>Glossata</taxon>
        <taxon>Ditrysia</taxon>
        <taxon>Papilionoidea</taxon>
        <taxon>Pieridae</taxon>
        <taxon>Pierinae</taxon>
        <taxon>Pieris</taxon>
    </lineage>
</organism>
<dbReference type="AlphaFoldDB" id="A0A821U419"/>
<dbReference type="InterPro" id="IPR001584">
    <property type="entry name" value="Integrase_cat-core"/>
</dbReference>
<dbReference type="GO" id="GO:0071897">
    <property type="term" value="P:DNA biosynthetic process"/>
    <property type="evidence" value="ECO:0007669"/>
    <property type="project" value="UniProtKB-ARBA"/>
</dbReference>
<keyword evidence="4" id="KW-1185">Reference proteome</keyword>
<dbReference type="SUPFAM" id="SSF56672">
    <property type="entry name" value="DNA/RNA polymerases"/>
    <property type="match status" value="1"/>
</dbReference>
<dbReference type="PROSITE" id="PS50994">
    <property type="entry name" value="INTEGRASE"/>
    <property type="match status" value="1"/>
</dbReference>
<feature type="domain" description="Integrase catalytic" evidence="2">
    <location>
        <begin position="617"/>
        <end position="811"/>
    </location>
</feature>
<dbReference type="EMBL" id="CAJOBZ010000028">
    <property type="protein sequence ID" value="CAF4882566.1"/>
    <property type="molecule type" value="Genomic_DNA"/>
</dbReference>
<gene>
    <name evidence="3" type="ORF">PMACD_LOCUS9739</name>
</gene>
<dbReference type="PANTHER" id="PTHR47331">
    <property type="entry name" value="PHD-TYPE DOMAIN-CONTAINING PROTEIN"/>
    <property type="match status" value="1"/>
</dbReference>
<protein>
    <recommendedName>
        <fullName evidence="2">Integrase catalytic domain-containing protein</fullName>
    </recommendedName>
</protein>
<dbReference type="InterPro" id="IPR043502">
    <property type="entry name" value="DNA/RNA_pol_sf"/>
</dbReference>
<dbReference type="Proteomes" id="UP000663880">
    <property type="component" value="Unassembled WGS sequence"/>
</dbReference>
<evidence type="ECO:0000256" key="1">
    <source>
        <dbReference type="SAM" id="Phobius"/>
    </source>
</evidence>
<dbReference type="SUPFAM" id="SSF53098">
    <property type="entry name" value="Ribonuclease H-like"/>
    <property type="match status" value="1"/>
</dbReference>
<accession>A0A821U419</accession>
<dbReference type="Gene3D" id="3.30.420.10">
    <property type="entry name" value="Ribonuclease H-like superfamily/Ribonuclease H"/>
    <property type="match status" value="1"/>
</dbReference>
<dbReference type="GO" id="GO:0042575">
    <property type="term" value="C:DNA polymerase complex"/>
    <property type="evidence" value="ECO:0007669"/>
    <property type="project" value="UniProtKB-ARBA"/>
</dbReference>
<name>A0A821U419_9NEOP</name>
<dbReference type="OrthoDB" id="5986643at2759"/>
<dbReference type="Pfam" id="PF05380">
    <property type="entry name" value="Peptidase_A17"/>
    <property type="match status" value="1"/>
</dbReference>
<sequence length="975" mass="111928">MFRNIWLHSEHQKFQKIIWRDDQSQPLGEFQLATVTYGTKAAPFLAMMILKRLAIDERSNYPSSIAPAVLESSFYMDDLLHGTHSAQTAIELKNDLIKLLKSGGFNLRKWRSNLPLLLEDMNDSEKEFDFKHQESTKTLGLRWNPNTDEFIFYPINYIPNITPTKRQLLSEISKIYDPLGWLVPVTTKLKILFQETWKSDLGWDQPIPHKLVLEWTKIKVDISYISQFKIPRWLQTQENDIVELHGFCDASTKAYACVVYCRIRRKDTTQYVTIVAATSKVVPIKKTLSIPRLELCGALLLAKLMKNIVESLSNFRVHVYGWVDSMAVLGWINGEPEKWKPFVANRVRMICEIIPKNMWRYINSSENPADCASRGSTALHLTSLSLWWHGPEWLSQCNLKEHSEKPTYTTDIDLKKKNLVNTITTNPNYIIQQLLDKYSSFRKLIRILAYIIKFIDKIIYKKTFENNYLSFKDLSNAREMIIRHVQKEYFFQEISELSVAKVLNKKSQILNLNPVLDSTGLLRVGGRLKNSNIDPEMKYPIIIPSQSKLAELIIDEAHELVFHGGAKLTAGFIRQKYWILRGNSAVKKRLRSCVKCKKVDPTLQHQLMGDLPPSRVTPSRPFHSTGIDFTGHVLVKANKGRGIKTTKGYVAVFICMVTKAVHLELVSDLTTTAFISALRRMSARRGVPRHIFSDQGTNFIGANNILRQEYTQISEILSSPECTSVISEMNIDWHFNAPSWPSAGGLWEAAVKSLKHHLKRVVGEQKLTFEEYSTLLSQLEACLNSRPLCPLTEDPENLDFLTPAHFLASGPNLTIFETENDLRTRWHLTQKIYHDIWVKWKNEYLSQLSIRSKWKRPQKDLNLNDIVIIKDENLPPGKWALGRVVELHPGSDGLVRVVTLKTKNGFIKRPVVKLSLLPTNNNNQSLNHDKVDEKKPKAKKFSGISFCAMVLSLTLFFLSILSSCQAQHSYTPREK</sequence>
<comment type="caution">
    <text evidence="3">The sequence shown here is derived from an EMBL/GenBank/DDBJ whole genome shotgun (WGS) entry which is preliminary data.</text>
</comment>
<dbReference type="InterPro" id="IPR041588">
    <property type="entry name" value="Integrase_H2C2"/>
</dbReference>
<dbReference type="Pfam" id="PF17921">
    <property type="entry name" value="Integrase_H2C2"/>
    <property type="match status" value="1"/>
</dbReference>
<evidence type="ECO:0000313" key="4">
    <source>
        <dbReference type="Proteomes" id="UP000663880"/>
    </source>
</evidence>
<evidence type="ECO:0000259" key="2">
    <source>
        <dbReference type="PROSITE" id="PS50994"/>
    </source>
</evidence>
<dbReference type="GO" id="GO:0003676">
    <property type="term" value="F:nucleic acid binding"/>
    <property type="evidence" value="ECO:0007669"/>
    <property type="project" value="InterPro"/>
</dbReference>
<dbReference type="Pfam" id="PF18701">
    <property type="entry name" value="DUF5641"/>
    <property type="match status" value="1"/>
</dbReference>